<name>A0A381PRR8_9ZZZZ</name>
<evidence type="ECO:0000259" key="2">
    <source>
        <dbReference type="Pfam" id="PF00293"/>
    </source>
</evidence>
<organism evidence="4">
    <name type="scientific">marine metagenome</name>
    <dbReference type="NCBI Taxonomy" id="408172"/>
    <lineage>
        <taxon>unclassified sequences</taxon>
        <taxon>metagenomes</taxon>
        <taxon>ecological metagenomes</taxon>
    </lineage>
</organism>
<feature type="region of interest" description="Disordered" evidence="1">
    <location>
        <begin position="208"/>
        <end position="229"/>
    </location>
</feature>
<feature type="non-terminal residue" evidence="4">
    <location>
        <position position="1"/>
    </location>
</feature>
<feature type="domain" description="NrtR DNA-binding winged helix" evidence="3">
    <location>
        <begin position="169"/>
        <end position="228"/>
    </location>
</feature>
<dbReference type="InterPro" id="IPR000086">
    <property type="entry name" value="NUDIX_hydrolase_dom"/>
</dbReference>
<proteinExistence type="predicted"/>
<dbReference type="InterPro" id="IPR036390">
    <property type="entry name" value="WH_DNA-bd_sf"/>
</dbReference>
<dbReference type="CDD" id="cd18873">
    <property type="entry name" value="NUDIX_NadM_like"/>
    <property type="match status" value="1"/>
</dbReference>
<accession>A0A381PRR8</accession>
<protein>
    <submittedName>
        <fullName evidence="4">Uncharacterized protein</fullName>
    </submittedName>
</protein>
<feature type="domain" description="Nudix hydrolase" evidence="2">
    <location>
        <begin position="28"/>
        <end position="146"/>
    </location>
</feature>
<dbReference type="InterPro" id="IPR015797">
    <property type="entry name" value="NUDIX_hydrolase-like_dom_sf"/>
</dbReference>
<evidence type="ECO:0000259" key="3">
    <source>
        <dbReference type="Pfam" id="PF21906"/>
    </source>
</evidence>
<dbReference type="Gene3D" id="3.90.79.10">
    <property type="entry name" value="Nucleoside Triphosphate Pyrophosphohydrolase"/>
    <property type="match status" value="1"/>
</dbReference>
<dbReference type="Pfam" id="PF21906">
    <property type="entry name" value="WHD_NrtR"/>
    <property type="match status" value="1"/>
</dbReference>
<sequence length="247" mass="27033">VDSETTSQGDPAGGDSARVGLTCHAAIFSIVENQLLMLLAERNEGPFRFQWELPGVTPQPHEELEVAASRACTPLLDTNLPLELRQLGAYGDPGRDPRERAVAVVYWGVVNDTDPGKVLRNEPSGTRLVPVNEFTSDDFRFAFDHQQIAADAVTALQQTLNSTSLATRLCSPHFTISELQRVYEAVFNSEIAAGNFHRKVQNTPGFATAAKDQGQEPKGKGRPAQRFKAADIVDVSPPFHFESHPKN</sequence>
<evidence type="ECO:0000256" key="1">
    <source>
        <dbReference type="SAM" id="MobiDB-lite"/>
    </source>
</evidence>
<dbReference type="Gene3D" id="1.10.10.10">
    <property type="entry name" value="Winged helix-like DNA-binding domain superfamily/Winged helix DNA-binding domain"/>
    <property type="match status" value="1"/>
</dbReference>
<dbReference type="InterPro" id="IPR054105">
    <property type="entry name" value="WHD_NrtR"/>
</dbReference>
<dbReference type="Pfam" id="PF00293">
    <property type="entry name" value="NUDIX"/>
    <property type="match status" value="1"/>
</dbReference>
<gene>
    <name evidence="4" type="ORF">METZ01_LOCUS22188</name>
</gene>
<dbReference type="SUPFAM" id="SSF55811">
    <property type="entry name" value="Nudix"/>
    <property type="match status" value="1"/>
</dbReference>
<evidence type="ECO:0000313" key="4">
    <source>
        <dbReference type="EMBL" id="SUZ69334.1"/>
    </source>
</evidence>
<dbReference type="InterPro" id="IPR036388">
    <property type="entry name" value="WH-like_DNA-bd_sf"/>
</dbReference>
<dbReference type="SUPFAM" id="SSF46785">
    <property type="entry name" value="Winged helix' DNA-binding domain"/>
    <property type="match status" value="1"/>
</dbReference>
<reference evidence="4" key="1">
    <citation type="submission" date="2018-05" db="EMBL/GenBank/DDBJ databases">
        <authorList>
            <person name="Lanie J.A."/>
            <person name="Ng W.-L."/>
            <person name="Kazmierczak K.M."/>
            <person name="Andrzejewski T.M."/>
            <person name="Davidsen T.M."/>
            <person name="Wayne K.J."/>
            <person name="Tettelin H."/>
            <person name="Glass J.I."/>
            <person name="Rusch D."/>
            <person name="Podicherti R."/>
            <person name="Tsui H.-C.T."/>
            <person name="Winkler M.E."/>
        </authorList>
    </citation>
    <scope>NUCLEOTIDE SEQUENCE</scope>
</reference>
<dbReference type="AlphaFoldDB" id="A0A381PRR8"/>
<dbReference type="EMBL" id="UINC01001060">
    <property type="protein sequence ID" value="SUZ69334.1"/>
    <property type="molecule type" value="Genomic_DNA"/>
</dbReference>